<dbReference type="Pfam" id="PF00392">
    <property type="entry name" value="GntR"/>
    <property type="match status" value="2"/>
</dbReference>
<keyword evidence="2" id="KW-0238">DNA-binding</keyword>
<dbReference type="EMBL" id="CP016757">
    <property type="protein sequence ID" value="ANZ44434.1"/>
    <property type="molecule type" value="Genomic_DNA"/>
</dbReference>
<dbReference type="GO" id="GO:0003677">
    <property type="term" value="F:DNA binding"/>
    <property type="evidence" value="ECO:0007669"/>
    <property type="project" value="UniProtKB-KW"/>
</dbReference>
<dbReference type="GO" id="GO:0045892">
    <property type="term" value="P:negative regulation of DNA-templated transcription"/>
    <property type="evidence" value="ECO:0007669"/>
    <property type="project" value="TreeGrafter"/>
</dbReference>
<dbReference type="Proteomes" id="UP000093044">
    <property type="component" value="Chromosome"/>
</dbReference>
<evidence type="ECO:0000256" key="1">
    <source>
        <dbReference type="ARBA" id="ARBA00023015"/>
    </source>
</evidence>
<dbReference type="AlphaFoldDB" id="A0A1B2I385"/>
<name>A0A1B2I385_9BACT</name>
<organism evidence="5 6">
    <name type="scientific">Cloacibacillus porcorum</name>
    <dbReference type="NCBI Taxonomy" id="1197717"/>
    <lineage>
        <taxon>Bacteria</taxon>
        <taxon>Thermotogati</taxon>
        <taxon>Synergistota</taxon>
        <taxon>Synergistia</taxon>
        <taxon>Synergistales</taxon>
        <taxon>Synergistaceae</taxon>
        <taxon>Cloacibacillus</taxon>
    </lineage>
</organism>
<dbReference type="PROSITE" id="PS50949">
    <property type="entry name" value="HTH_GNTR"/>
    <property type="match status" value="1"/>
</dbReference>
<proteinExistence type="predicted"/>
<keyword evidence="6" id="KW-1185">Reference proteome</keyword>
<dbReference type="RefSeq" id="WP_066743556.1">
    <property type="nucleotide sequence ID" value="NZ_CP016757.1"/>
</dbReference>
<keyword evidence="1" id="KW-0805">Transcription regulation</keyword>
<dbReference type="InterPro" id="IPR050679">
    <property type="entry name" value="Bact_HTH_transcr_reg"/>
</dbReference>
<gene>
    <name evidence="5" type="ORF">BED41_04620</name>
</gene>
<evidence type="ECO:0000313" key="6">
    <source>
        <dbReference type="Proteomes" id="UP000093044"/>
    </source>
</evidence>
<dbReference type="GO" id="GO:0003700">
    <property type="term" value="F:DNA-binding transcription factor activity"/>
    <property type="evidence" value="ECO:0007669"/>
    <property type="project" value="InterPro"/>
</dbReference>
<evidence type="ECO:0000256" key="2">
    <source>
        <dbReference type="ARBA" id="ARBA00023125"/>
    </source>
</evidence>
<dbReference type="STRING" id="1197717.BED41_04620"/>
<dbReference type="PANTHER" id="PTHR44846">
    <property type="entry name" value="MANNOSYL-D-GLYCERATE TRANSPORT/METABOLISM SYSTEM REPRESSOR MNGR-RELATED"/>
    <property type="match status" value="1"/>
</dbReference>
<evidence type="ECO:0000256" key="3">
    <source>
        <dbReference type="ARBA" id="ARBA00023163"/>
    </source>
</evidence>
<dbReference type="Gene3D" id="1.10.10.10">
    <property type="entry name" value="Winged helix-like DNA-binding domain superfamily/Winged helix DNA-binding domain"/>
    <property type="match status" value="2"/>
</dbReference>
<dbReference type="InterPro" id="IPR000524">
    <property type="entry name" value="Tscrpt_reg_HTH_GntR"/>
</dbReference>
<protein>
    <recommendedName>
        <fullName evidence="4">HTH gntR-type domain-containing protein</fullName>
    </recommendedName>
</protein>
<accession>A0A1B2I385</accession>
<sequence>MSDTQGLYRLIYRFYRAQIESGQYQKGEPLPAALEIAETFNVSFSTARKALQSLKNDGYIELSPGRTATVSWDGRCGANRSELYDRISGVIDMYDGMSYFLPPILTSGARYVDSEGFEKLDLIIAEIENNNSGAIFDFTVFFIKQLGNPVLLHLFCELDNFVFAAFSGGDRHFHLMNREHPWTEHLPLKLFYDIAEAVGAADRGRCGELFQKLAALYGEDMNAYLKSAGLENATGKIPFRWQVYVEQEQYLYSAAVDLLYRINTGKFPGRWLPPVPDLAASLGVSEITVRRTIKLLNGIGVTETINRKGTRIYGVERARHTVKIDVGMFKSRFIFGLRLLHILALTIENVSYEAFCFFSEEDINGISEAIEDDAKRGKEFLTLGVTINVICKTSKNTVIKEIYSQIAGRLVWLYPLRLIEFKDLDIYDFPRSSASMQKSLREGRRRDFSRHLSEVMTATFFAAQTALLQLGITEAAELRLPQMANDIERL</sequence>
<evidence type="ECO:0000313" key="5">
    <source>
        <dbReference type="EMBL" id="ANZ44434.1"/>
    </source>
</evidence>
<dbReference type="KEGG" id="cpor:BED41_04620"/>
<dbReference type="InterPro" id="IPR036390">
    <property type="entry name" value="WH_DNA-bd_sf"/>
</dbReference>
<dbReference type="PANTHER" id="PTHR44846:SF1">
    <property type="entry name" value="MANNOSYL-D-GLYCERATE TRANSPORT_METABOLISM SYSTEM REPRESSOR MNGR-RELATED"/>
    <property type="match status" value="1"/>
</dbReference>
<evidence type="ECO:0000259" key="4">
    <source>
        <dbReference type="PROSITE" id="PS50949"/>
    </source>
</evidence>
<feature type="domain" description="HTH gntR-type" evidence="4">
    <location>
        <begin position="5"/>
        <end position="73"/>
    </location>
</feature>
<dbReference type="SMART" id="SM00345">
    <property type="entry name" value="HTH_GNTR"/>
    <property type="match status" value="2"/>
</dbReference>
<dbReference type="GeneID" id="83057137"/>
<dbReference type="InterPro" id="IPR036388">
    <property type="entry name" value="WH-like_DNA-bd_sf"/>
</dbReference>
<dbReference type="CDD" id="cd07377">
    <property type="entry name" value="WHTH_GntR"/>
    <property type="match status" value="1"/>
</dbReference>
<dbReference type="SUPFAM" id="SSF46785">
    <property type="entry name" value="Winged helix' DNA-binding domain"/>
    <property type="match status" value="2"/>
</dbReference>
<reference evidence="5" key="1">
    <citation type="submission" date="2016-08" db="EMBL/GenBank/DDBJ databases">
        <title>Complete genome of Cloacibacillus porcorum.</title>
        <authorList>
            <person name="Looft T."/>
            <person name="Bayles D.O."/>
            <person name="Alt D.P."/>
        </authorList>
    </citation>
    <scope>NUCLEOTIDE SEQUENCE [LARGE SCALE GENOMIC DNA]</scope>
    <source>
        <strain evidence="5">CL-84</strain>
    </source>
</reference>
<keyword evidence="3" id="KW-0804">Transcription</keyword>